<dbReference type="Gene3D" id="1.10.10.10">
    <property type="entry name" value="Winged helix-like DNA-binding domain superfamily/Winged helix DNA-binding domain"/>
    <property type="match status" value="1"/>
</dbReference>
<name>A0A9D1FH06_9BACT</name>
<comment type="similarity">
    <text evidence="1">Belongs to the sigma-70 factor family. ECF subfamily.</text>
</comment>
<evidence type="ECO:0000256" key="1">
    <source>
        <dbReference type="ARBA" id="ARBA00010641"/>
    </source>
</evidence>
<feature type="domain" description="RNA polymerase sigma-70 region 2" evidence="6">
    <location>
        <begin position="29"/>
        <end position="95"/>
    </location>
</feature>
<evidence type="ECO:0000256" key="3">
    <source>
        <dbReference type="ARBA" id="ARBA00023082"/>
    </source>
</evidence>
<dbReference type="GO" id="GO:0003677">
    <property type="term" value="F:DNA binding"/>
    <property type="evidence" value="ECO:0007669"/>
    <property type="project" value="UniProtKB-KW"/>
</dbReference>
<dbReference type="SUPFAM" id="SSF88946">
    <property type="entry name" value="Sigma2 domain of RNA polymerase sigma factors"/>
    <property type="match status" value="1"/>
</dbReference>
<dbReference type="Pfam" id="PF04542">
    <property type="entry name" value="Sigma70_r2"/>
    <property type="match status" value="1"/>
</dbReference>
<keyword evidence="2" id="KW-0805">Transcription regulation</keyword>
<dbReference type="InterPro" id="IPR014284">
    <property type="entry name" value="RNA_pol_sigma-70_dom"/>
</dbReference>
<dbReference type="InterPro" id="IPR039425">
    <property type="entry name" value="RNA_pol_sigma-70-like"/>
</dbReference>
<organism evidence="8 9">
    <name type="scientific">Candidatus Galligastranaerophilus intestinavium</name>
    <dbReference type="NCBI Taxonomy" id="2840836"/>
    <lineage>
        <taxon>Bacteria</taxon>
        <taxon>Candidatus Galligastranaerophilus</taxon>
    </lineage>
</organism>
<gene>
    <name evidence="8" type="ORF">IAA86_00970</name>
</gene>
<keyword evidence="3" id="KW-0731">Sigma factor</keyword>
<evidence type="ECO:0000256" key="2">
    <source>
        <dbReference type="ARBA" id="ARBA00023015"/>
    </source>
</evidence>
<dbReference type="CDD" id="cd06171">
    <property type="entry name" value="Sigma70_r4"/>
    <property type="match status" value="1"/>
</dbReference>
<evidence type="ECO:0000313" key="9">
    <source>
        <dbReference type="Proteomes" id="UP000886865"/>
    </source>
</evidence>
<dbReference type="PANTHER" id="PTHR43133:SF8">
    <property type="entry name" value="RNA POLYMERASE SIGMA FACTOR HI_1459-RELATED"/>
    <property type="match status" value="1"/>
</dbReference>
<keyword evidence="4" id="KW-0238">DNA-binding</keyword>
<dbReference type="InterPro" id="IPR036388">
    <property type="entry name" value="WH-like_DNA-bd_sf"/>
</dbReference>
<evidence type="ECO:0000259" key="6">
    <source>
        <dbReference type="Pfam" id="PF04542"/>
    </source>
</evidence>
<protein>
    <submittedName>
        <fullName evidence="8">Sigma-70 family RNA polymerase sigma factor</fullName>
    </submittedName>
</protein>
<dbReference type="SUPFAM" id="SSF88659">
    <property type="entry name" value="Sigma3 and sigma4 domains of RNA polymerase sigma factors"/>
    <property type="match status" value="1"/>
</dbReference>
<dbReference type="Pfam" id="PF08281">
    <property type="entry name" value="Sigma70_r4_2"/>
    <property type="match status" value="1"/>
</dbReference>
<dbReference type="EMBL" id="DVJQ01000010">
    <property type="protein sequence ID" value="HIS73573.1"/>
    <property type="molecule type" value="Genomic_DNA"/>
</dbReference>
<dbReference type="GO" id="GO:0006352">
    <property type="term" value="P:DNA-templated transcription initiation"/>
    <property type="evidence" value="ECO:0007669"/>
    <property type="project" value="InterPro"/>
</dbReference>
<accession>A0A9D1FH06</accession>
<evidence type="ECO:0000256" key="5">
    <source>
        <dbReference type="ARBA" id="ARBA00023163"/>
    </source>
</evidence>
<dbReference type="InterPro" id="IPR013324">
    <property type="entry name" value="RNA_pol_sigma_r3/r4-like"/>
</dbReference>
<evidence type="ECO:0000259" key="7">
    <source>
        <dbReference type="Pfam" id="PF08281"/>
    </source>
</evidence>
<evidence type="ECO:0000256" key="4">
    <source>
        <dbReference type="ARBA" id="ARBA00023125"/>
    </source>
</evidence>
<dbReference type="PANTHER" id="PTHR43133">
    <property type="entry name" value="RNA POLYMERASE ECF-TYPE SIGMA FACTO"/>
    <property type="match status" value="1"/>
</dbReference>
<proteinExistence type="inferred from homology"/>
<reference evidence="8" key="1">
    <citation type="submission" date="2020-10" db="EMBL/GenBank/DDBJ databases">
        <authorList>
            <person name="Gilroy R."/>
        </authorList>
    </citation>
    <scope>NUCLEOTIDE SEQUENCE</scope>
    <source>
        <strain evidence="8">CHK152-2871</strain>
    </source>
</reference>
<comment type="caution">
    <text evidence="8">The sequence shown here is derived from an EMBL/GenBank/DDBJ whole genome shotgun (WGS) entry which is preliminary data.</text>
</comment>
<evidence type="ECO:0000313" key="8">
    <source>
        <dbReference type="EMBL" id="HIS73573.1"/>
    </source>
</evidence>
<dbReference type="GO" id="GO:0016987">
    <property type="term" value="F:sigma factor activity"/>
    <property type="evidence" value="ECO:0007669"/>
    <property type="project" value="UniProtKB-KW"/>
</dbReference>
<reference evidence="8" key="2">
    <citation type="journal article" date="2021" name="PeerJ">
        <title>Extensive microbial diversity within the chicken gut microbiome revealed by metagenomics and culture.</title>
        <authorList>
            <person name="Gilroy R."/>
            <person name="Ravi A."/>
            <person name="Getino M."/>
            <person name="Pursley I."/>
            <person name="Horton D.L."/>
            <person name="Alikhan N.F."/>
            <person name="Baker D."/>
            <person name="Gharbi K."/>
            <person name="Hall N."/>
            <person name="Watson M."/>
            <person name="Adriaenssens E.M."/>
            <person name="Foster-Nyarko E."/>
            <person name="Jarju S."/>
            <person name="Secka A."/>
            <person name="Antonio M."/>
            <person name="Oren A."/>
            <person name="Chaudhuri R.R."/>
            <person name="La Ragione R."/>
            <person name="Hildebrand F."/>
            <person name="Pallen M.J."/>
        </authorList>
    </citation>
    <scope>NUCLEOTIDE SEQUENCE</scope>
    <source>
        <strain evidence="8">CHK152-2871</strain>
    </source>
</reference>
<keyword evidence="5" id="KW-0804">Transcription</keyword>
<sequence length="193" mass="22585">MNYKVKNNSLDELIEMARNGDMEALEEIIRRQQKNVFATLYYLNAKPDEIMDLTQEILFKVAKNIRKLKNPKTFKSWLNQIIINQFYDTLRKKQKSVKKVCLDSSPDAKNELEIPDFASNPYQRALDKELERAIKCSIHKLPDPFKMAIIMRELQGLSYEEIAQATNSNIGTVKSRIARARLKLQEYLKPYIN</sequence>
<dbReference type="Gene3D" id="1.10.1740.10">
    <property type="match status" value="1"/>
</dbReference>
<feature type="domain" description="RNA polymerase sigma factor 70 region 4 type 2" evidence="7">
    <location>
        <begin position="132"/>
        <end position="184"/>
    </location>
</feature>
<dbReference type="AlphaFoldDB" id="A0A9D1FH06"/>
<dbReference type="InterPro" id="IPR007627">
    <property type="entry name" value="RNA_pol_sigma70_r2"/>
</dbReference>
<dbReference type="NCBIfam" id="TIGR02937">
    <property type="entry name" value="sigma70-ECF"/>
    <property type="match status" value="1"/>
</dbReference>
<dbReference type="InterPro" id="IPR013249">
    <property type="entry name" value="RNA_pol_sigma70_r4_t2"/>
</dbReference>
<dbReference type="Proteomes" id="UP000886865">
    <property type="component" value="Unassembled WGS sequence"/>
</dbReference>
<dbReference type="InterPro" id="IPR013325">
    <property type="entry name" value="RNA_pol_sigma_r2"/>
</dbReference>